<evidence type="ECO:0000256" key="5">
    <source>
        <dbReference type="ARBA" id="ARBA00023284"/>
    </source>
</evidence>
<dbReference type="PANTHER" id="PTHR48105">
    <property type="entry name" value="THIOREDOXIN REDUCTASE 1-RELATED-RELATED"/>
    <property type="match status" value="1"/>
</dbReference>
<protein>
    <recommendedName>
        <fullName evidence="6">FAD/NAD(P)-binding domain-containing protein</fullName>
    </recommendedName>
</protein>
<proteinExistence type="predicted"/>
<keyword evidence="4" id="KW-1015">Disulfide bond</keyword>
<dbReference type="AlphaFoldDB" id="A0A381TTH7"/>
<evidence type="ECO:0000256" key="2">
    <source>
        <dbReference type="ARBA" id="ARBA00022827"/>
    </source>
</evidence>
<keyword evidence="5" id="KW-0676">Redox-active center</keyword>
<keyword evidence="3" id="KW-0560">Oxidoreductase</keyword>
<dbReference type="InterPro" id="IPR050097">
    <property type="entry name" value="Ferredoxin-NADP_redctase_2"/>
</dbReference>
<dbReference type="PRINTS" id="PR00469">
    <property type="entry name" value="PNDRDTASEII"/>
</dbReference>
<dbReference type="PRINTS" id="PR00368">
    <property type="entry name" value="FADPNR"/>
</dbReference>
<name>A0A381TTH7_9ZZZZ</name>
<dbReference type="InterPro" id="IPR023753">
    <property type="entry name" value="FAD/NAD-binding_dom"/>
</dbReference>
<dbReference type="Gene3D" id="3.50.50.60">
    <property type="entry name" value="FAD/NAD(P)-binding domain"/>
    <property type="match status" value="2"/>
</dbReference>
<dbReference type="PROSITE" id="PS00573">
    <property type="entry name" value="PYRIDINE_REDOX_2"/>
    <property type="match status" value="1"/>
</dbReference>
<keyword evidence="2" id="KW-0274">FAD</keyword>
<evidence type="ECO:0000259" key="6">
    <source>
        <dbReference type="Pfam" id="PF07992"/>
    </source>
</evidence>
<feature type="non-terminal residue" evidence="7">
    <location>
        <position position="257"/>
    </location>
</feature>
<dbReference type="InterPro" id="IPR008255">
    <property type="entry name" value="Pyr_nucl-diS_OxRdtase_2_AS"/>
</dbReference>
<sequence>MDDPRNVIILGSGCAGLTAAIYTGRAGLKPLVVEGLEFGGQLYTTTDVENFPGFPDGVMGPDLIDRMKAQAERFGAEFLSYQSAKTLDFTKQPIKVTTGNDETYSCQALIIATGASPKQLGLPNEMELRGYGVSTCATCDGAFFRDQEIAVIGGGDTAMEEALFLTRFASKVYVLHRRDELRASKIMQDRALSHDKLEFLWNTEVLEFLGDPEDGLQGLRLTNNKSGEEGSLSVHGCFIAIGHDPNTEILTESPISL</sequence>
<evidence type="ECO:0000256" key="4">
    <source>
        <dbReference type="ARBA" id="ARBA00023157"/>
    </source>
</evidence>
<reference evidence="7" key="1">
    <citation type="submission" date="2018-05" db="EMBL/GenBank/DDBJ databases">
        <authorList>
            <person name="Lanie J.A."/>
            <person name="Ng W.-L."/>
            <person name="Kazmierczak K.M."/>
            <person name="Andrzejewski T.M."/>
            <person name="Davidsen T.M."/>
            <person name="Wayne K.J."/>
            <person name="Tettelin H."/>
            <person name="Glass J.I."/>
            <person name="Rusch D."/>
            <person name="Podicherti R."/>
            <person name="Tsui H.-C.T."/>
            <person name="Winkler M.E."/>
        </authorList>
    </citation>
    <scope>NUCLEOTIDE SEQUENCE</scope>
</reference>
<evidence type="ECO:0000256" key="1">
    <source>
        <dbReference type="ARBA" id="ARBA00022630"/>
    </source>
</evidence>
<dbReference type="SUPFAM" id="SSF51905">
    <property type="entry name" value="FAD/NAD(P)-binding domain"/>
    <property type="match status" value="1"/>
</dbReference>
<dbReference type="GO" id="GO:0016668">
    <property type="term" value="F:oxidoreductase activity, acting on a sulfur group of donors, NAD(P) as acceptor"/>
    <property type="evidence" value="ECO:0007669"/>
    <property type="project" value="UniProtKB-ARBA"/>
</dbReference>
<dbReference type="InterPro" id="IPR036188">
    <property type="entry name" value="FAD/NAD-bd_sf"/>
</dbReference>
<accession>A0A381TTH7</accession>
<keyword evidence="1" id="KW-0285">Flavoprotein</keyword>
<organism evidence="7">
    <name type="scientific">marine metagenome</name>
    <dbReference type="NCBI Taxonomy" id="408172"/>
    <lineage>
        <taxon>unclassified sequences</taxon>
        <taxon>metagenomes</taxon>
        <taxon>ecological metagenomes</taxon>
    </lineage>
</organism>
<evidence type="ECO:0000256" key="3">
    <source>
        <dbReference type="ARBA" id="ARBA00023002"/>
    </source>
</evidence>
<feature type="domain" description="FAD/NAD(P)-binding" evidence="6">
    <location>
        <begin position="6"/>
        <end position="253"/>
    </location>
</feature>
<dbReference type="Pfam" id="PF07992">
    <property type="entry name" value="Pyr_redox_2"/>
    <property type="match status" value="1"/>
</dbReference>
<evidence type="ECO:0000313" key="7">
    <source>
        <dbReference type="EMBL" id="SVA19149.1"/>
    </source>
</evidence>
<dbReference type="EMBL" id="UINC01005111">
    <property type="protein sequence ID" value="SVA19149.1"/>
    <property type="molecule type" value="Genomic_DNA"/>
</dbReference>
<gene>
    <name evidence="7" type="ORF">METZ01_LOCUS72003</name>
</gene>